<keyword evidence="3 6" id="KW-0731">Sigma factor</keyword>
<dbReference type="InterPro" id="IPR000838">
    <property type="entry name" value="RNA_pol_sigma70_ECF_CS"/>
</dbReference>
<organism evidence="9 10">
    <name type="scientific">Oricola thermophila</name>
    <dbReference type="NCBI Taxonomy" id="2742145"/>
    <lineage>
        <taxon>Bacteria</taxon>
        <taxon>Pseudomonadati</taxon>
        <taxon>Pseudomonadota</taxon>
        <taxon>Alphaproteobacteria</taxon>
        <taxon>Hyphomicrobiales</taxon>
        <taxon>Ahrensiaceae</taxon>
        <taxon>Oricola</taxon>
    </lineage>
</organism>
<dbReference type="AlphaFoldDB" id="A0A6N1V908"/>
<dbReference type="InterPro" id="IPR039425">
    <property type="entry name" value="RNA_pol_sigma-70-like"/>
</dbReference>
<evidence type="ECO:0000256" key="2">
    <source>
        <dbReference type="ARBA" id="ARBA00023015"/>
    </source>
</evidence>
<dbReference type="PANTHER" id="PTHR43133:SF62">
    <property type="entry name" value="RNA POLYMERASE SIGMA FACTOR SIGZ"/>
    <property type="match status" value="1"/>
</dbReference>
<accession>A0A6N1V908</accession>
<feature type="domain" description="RNA polymerase sigma factor 70 region 4 type 2" evidence="8">
    <location>
        <begin position="137"/>
        <end position="187"/>
    </location>
</feature>
<dbReference type="NCBIfam" id="TIGR02937">
    <property type="entry name" value="sigma70-ECF"/>
    <property type="match status" value="1"/>
</dbReference>
<comment type="similarity">
    <text evidence="1 6">Belongs to the sigma-70 factor family. ECF subfamily.</text>
</comment>
<dbReference type="RefSeq" id="WP_175275351.1">
    <property type="nucleotide sequence ID" value="NZ_CP054836.1"/>
</dbReference>
<evidence type="ECO:0000259" key="8">
    <source>
        <dbReference type="Pfam" id="PF08281"/>
    </source>
</evidence>
<dbReference type="PANTHER" id="PTHR43133">
    <property type="entry name" value="RNA POLYMERASE ECF-TYPE SIGMA FACTO"/>
    <property type="match status" value="1"/>
</dbReference>
<dbReference type="InterPro" id="IPR013324">
    <property type="entry name" value="RNA_pol_sigma_r3/r4-like"/>
</dbReference>
<sequence length="195" mass="22023">MALGATQVKTLGQLDGEKDFAALMIRVRERDRAAFEELFVHFGPRVKALMLKSGSGHAMAEDIVQDVFMAVWRKAGYFSPGRGTVSAWIFSIARNSRIDKLRRMSSRPYDDIMEMEFESPEPDAEQVLATTERNSKVADAIVDLPGTQREIIELAYMHDMAQTEIAKRLSLPLGTVKSRMRLAYAKLKLKLEEAR</sequence>
<reference evidence="9 10" key="1">
    <citation type="submission" date="2020-06" db="EMBL/GenBank/DDBJ databases">
        <title>Oricola thermophila sp. nov. isolated from a tidal sediments.</title>
        <authorList>
            <person name="Kwon K.K."/>
            <person name="Yang S.-H."/>
            <person name="Park M.-J."/>
        </authorList>
    </citation>
    <scope>NUCLEOTIDE SEQUENCE [LARGE SCALE GENOMIC DNA]</scope>
    <source>
        <strain evidence="9 10">MEBiC13590</strain>
    </source>
</reference>
<dbReference type="EMBL" id="CP054836">
    <property type="protein sequence ID" value="QKV17454.1"/>
    <property type="molecule type" value="Genomic_DNA"/>
</dbReference>
<name>A0A6N1V908_9HYPH</name>
<evidence type="ECO:0000256" key="5">
    <source>
        <dbReference type="ARBA" id="ARBA00023163"/>
    </source>
</evidence>
<dbReference type="GO" id="GO:0006352">
    <property type="term" value="P:DNA-templated transcription initiation"/>
    <property type="evidence" value="ECO:0007669"/>
    <property type="project" value="InterPro"/>
</dbReference>
<dbReference type="Proteomes" id="UP000509367">
    <property type="component" value="Chromosome"/>
</dbReference>
<keyword evidence="10" id="KW-1185">Reference proteome</keyword>
<dbReference type="InterPro" id="IPR007627">
    <property type="entry name" value="RNA_pol_sigma70_r2"/>
</dbReference>
<evidence type="ECO:0000256" key="1">
    <source>
        <dbReference type="ARBA" id="ARBA00010641"/>
    </source>
</evidence>
<protein>
    <recommendedName>
        <fullName evidence="6">RNA polymerase sigma factor</fullName>
    </recommendedName>
</protein>
<keyword evidence="4 6" id="KW-0238">DNA-binding</keyword>
<keyword evidence="5 6" id="KW-0804">Transcription</keyword>
<dbReference type="CDD" id="cd06171">
    <property type="entry name" value="Sigma70_r4"/>
    <property type="match status" value="1"/>
</dbReference>
<dbReference type="Gene3D" id="1.10.1740.10">
    <property type="match status" value="1"/>
</dbReference>
<evidence type="ECO:0000313" key="10">
    <source>
        <dbReference type="Proteomes" id="UP000509367"/>
    </source>
</evidence>
<dbReference type="Pfam" id="PF04542">
    <property type="entry name" value="Sigma70_r2"/>
    <property type="match status" value="1"/>
</dbReference>
<feature type="domain" description="RNA polymerase sigma-70 region 2" evidence="7">
    <location>
        <begin position="38"/>
        <end position="103"/>
    </location>
</feature>
<dbReference type="GO" id="GO:0016987">
    <property type="term" value="F:sigma factor activity"/>
    <property type="evidence" value="ECO:0007669"/>
    <property type="project" value="UniProtKB-KW"/>
</dbReference>
<keyword evidence="2 6" id="KW-0805">Transcription regulation</keyword>
<dbReference type="GO" id="GO:0003677">
    <property type="term" value="F:DNA binding"/>
    <property type="evidence" value="ECO:0007669"/>
    <property type="project" value="UniProtKB-KW"/>
</dbReference>
<dbReference type="InterPro" id="IPR036388">
    <property type="entry name" value="WH-like_DNA-bd_sf"/>
</dbReference>
<proteinExistence type="inferred from homology"/>
<evidence type="ECO:0000259" key="7">
    <source>
        <dbReference type="Pfam" id="PF04542"/>
    </source>
</evidence>
<evidence type="ECO:0000313" key="9">
    <source>
        <dbReference type="EMBL" id="QKV17454.1"/>
    </source>
</evidence>
<dbReference type="InterPro" id="IPR013325">
    <property type="entry name" value="RNA_pol_sigma_r2"/>
</dbReference>
<dbReference type="SUPFAM" id="SSF88946">
    <property type="entry name" value="Sigma2 domain of RNA polymerase sigma factors"/>
    <property type="match status" value="1"/>
</dbReference>
<dbReference type="InterPro" id="IPR013249">
    <property type="entry name" value="RNA_pol_sigma70_r4_t2"/>
</dbReference>
<dbReference type="Pfam" id="PF08281">
    <property type="entry name" value="Sigma70_r4_2"/>
    <property type="match status" value="1"/>
</dbReference>
<evidence type="ECO:0000256" key="3">
    <source>
        <dbReference type="ARBA" id="ARBA00023082"/>
    </source>
</evidence>
<gene>
    <name evidence="9" type="ORF">HTY61_02715</name>
</gene>
<dbReference type="PROSITE" id="PS01063">
    <property type="entry name" value="SIGMA70_ECF"/>
    <property type="match status" value="1"/>
</dbReference>
<dbReference type="InterPro" id="IPR014284">
    <property type="entry name" value="RNA_pol_sigma-70_dom"/>
</dbReference>
<evidence type="ECO:0000256" key="4">
    <source>
        <dbReference type="ARBA" id="ARBA00023125"/>
    </source>
</evidence>
<dbReference type="SUPFAM" id="SSF88659">
    <property type="entry name" value="Sigma3 and sigma4 domains of RNA polymerase sigma factors"/>
    <property type="match status" value="1"/>
</dbReference>
<evidence type="ECO:0000256" key="6">
    <source>
        <dbReference type="RuleBase" id="RU000716"/>
    </source>
</evidence>
<dbReference type="Gene3D" id="1.10.10.10">
    <property type="entry name" value="Winged helix-like DNA-binding domain superfamily/Winged helix DNA-binding domain"/>
    <property type="match status" value="1"/>
</dbReference>
<dbReference type="KEGG" id="orm:HTY61_02715"/>